<evidence type="ECO:0000256" key="1">
    <source>
        <dbReference type="SAM" id="Phobius"/>
    </source>
</evidence>
<feature type="transmembrane region" description="Helical" evidence="1">
    <location>
        <begin position="31"/>
        <end position="53"/>
    </location>
</feature>
<dbReference type="AlphaFoldDB" id="A0A328B7A0"/>
<keyword evidence="1" id="KW-0472">Membrane</keyword>
<name>A0A328B7A0_9CAUL</name>
<keyword evidence="1" id="KW-0812">Transmembrane</keyword>
<evidence type="ECO:0000313" key="3">
    <source>
        <dbReference type="Proteomes" id="UP000249524"/>
    </source>
</evidence>
<evidence type="ECO:0000313" key="2">
    <source>
        <dbReference type="EMBL" id="RAK62993.1"/>
    </source>
</evidence>
<organism evidence="2 3">
    <name type="scientific">Phenylobacterium kunshanense</name>
    <dbReference type="NCBI Taxonomy" id="1445034"/>
    <lineage>
        <taxon>Bacteria</taxon>
        <taxon>Pseudomonadati</taxon>
        <taxon>Pseudomonadota</taxon>
        <taxon>Alphaproteobacteria</taxon>
        <taxon>Caulobacterales</taxon>
        <taxon>Caulobacteraceae</taxon>
        <taxon>Phenylobacterium</taxon>
    </lineage>
</organism>
<dbReference type="EMBL" id="QFYS01000009">
    <property type="protein sequence ID" value="RAK62993.1"/>
    <property type="molecule type" value="Genomic_DNA"/>
</dbReference>
<feature type="transmembrane region" description="Helical" evidence="1">
    <location>
        <begin position="65"/>
        <end position="85"/>
    </location>
</feature>
<gene>
    <name evidence="2" type="ORF">DJ019_17100</name>
</gene>
<sequence length="135" mass="14840">MSEPPVTVFTFWSYLAGAVWSLGLQPGSYVTWVRMLFMFGLPTLPLCAPLFFFGRRHGVWKGVRLVGSVVLVVLALAWVALLGTSTGSQDLRTALRMLSALVMGFVTGIWAPLSIVAVLLGAWRREIERRRATSG</sequence>
<keyword evidence="1" id="KW-1133">Transmembrane helix</keyword>
<feature type="transmembrane region" description="Helical" evidence="1">
    <location>
        <begin position="97"/>
        <end position="123"/>
    </location>
</feature>
<dbReference type="Proteomes" id="UP000249524">
    <property type="component" value="Unassembled WGS sequence"/>
</dbReference>
<protein>
    <submittedName>
        <fullName evidence="2">Uncharacterized protein</fullName>
    </submittedName>
</protein>
<accession>A0A328B7A0</accession>
<reference evidence="2 3" key="1">
    <citation type="submission" date="2018-05" db="EMBL/GenBank/DDBJ databases">
        <authorList>
            <person name="Lanie J.A."/>
            <person name="Ng W.-L."/>
            <person name="Kazmierczak K.M."/>
            <person name="Andrzejewski T.M."/>
            <person name="Davidsen T.M."/>
            <person name="Wayne K.J."/>
            <person name="Tettelin H."/>
            <person name="Glass J.I."/>
            <person name="Rusch D."/>
            <person name="Podicherti R."/>
            <person name="Tsui H.-C.T."/>
            <person name="Winkler M.E."/>
        </authorList>
    </citation>
    <scope>NUCLEOTIDE SEQUENCE [LARGE SCALE GENOMIC DNA]</scope>
    <source>
        <strain evidence="2 3">BUT-10</strain>
    </source>
</reference>
<comment type="caution">
    <text evidence="2">The sequence shown here is derived from an EMBL/GenBank/DDBJ whole genome shotgun (WGS) entry which is preliminary data.</text>
</comment>
<keyword evidence="3" id="KW-1185">Reference proteome</keyword>
<proteinExistence type="predicted"/>